<name>A0A3P7MCP6_CYLGO</name>
<keyword evidence="3" id="KW-0254">Endocytosis</keyword>
<dbReference type="PANTHER" id="PTHR46513:SF13">
    <property type="entry name" value="EGF-LIKE DOMAIN-CONTAINING PROTEIN"/>
    <property type="match status" value="1"/>
</dbReference>
<dbReference type="Gene3D" id="4.10.400.10">
    <property type="entry name" value="Low-density Lipoprotein Receptor"/>
    <property type="match status" value="1"/>
</dbReference>
<dbReference type="InterPro" id="IPR050778">
    <property type="entry name" value="Cueball_EGF_LRP_Nidogen"/>
</dbReference>
<dbReference type="SUPFAM" id="SSF57424">
    <property type="entry name" value="LDL receptor-like module"/>
    <property type="match status" value="1"/>
</dbReference>
<dbReference type="OrthoDB" id="9990982at2759"/>
<keyword evidence="8" id="KW-0325">Glycoprotein</keyword>
<keyword evidence="2" id="KW-0245">EGF-like domain</keyword>
<comment type="subcellular location">
    <subcellularLocation>
        <location evidence="1">Membrane</location>
        <topology evidence="1">Single-pass membrane protein</topology>
    </subcellularLocation>
</comment>
<comment type="caution">
    <text evidence="9">Lacks conserved residue(s) required for the propagation of feature annotation.</text>
</comment>
<organism evidence="11 12">
    <name type="scientific">Cylicostephanus goldi</name>
    <name type="common">Nematode worm</name>
    <dbReference type="NCBI Taxonomy" id="71465"/>
    <lineage>
        <taxon>Eukaryota</taxon>
        <taxon>Metazoa</taxon>
        <taxon>Ecdysozoa</taxon>
        <taxon>Nematoda</taxon>
        <taxon>Chromadorea</taxon>
        <taxon>Rhabditida</taxon>
        <taxon>Rhabditina</taxon>
        <taxon>Rhabditomorpha</taxon>
        <taxon>Strongyloidea</taxon>
        <taxon>Strongylidae</taxon>
        <taxon>Cylicostephanus</taxon>
    </lineage>
</organism>
<evidence type="ECO:0000256" key="6">
    <source>
        <dbReference type="ARBA" id="ARBA00023157"/>
    </source>
</evidence>
<evidence type="ECO:0000313" key="12">
    <source>
        <dbReference type="Proteomes" id="UP000271889"/>
    </source>
</evidence>
<evidence type="ECO:0000256" key="5">
    <source>
        <dbReference type="ARBA" id="ARBA00023136"/>
    </source>
</evidence>
<keyword evidence="12" id="KW-1185">Reference proteome</keyword>
<dbReference type="SMART" id="SM00135">
    <property type="entry name" value="LY"/>
    <property type="match status" value="5"/>
</dbReference>
<dbReference type="SMART" id="SM00192">
    <property type="entry name" value="LDLa"/>
    <property type="match status" value="1"/>
</dbReference>
<dbReference type="AlphaFoldDB" id="A0A3P7MCP6"/>
<evidence type="ECO:0000256" key="2">
    <source>
        <dbReference type="ARBA" id="ARBA00022536"/>
    </source>
</evidence>
<dbReference type="SMART" id="SM00181">
    <property type="entry name" value="EGF"/>
    <property type="match status" value="2"/>
</dbReference>
<evidence type="ECO:0000256" key="3">
    <source>
        <dbReference type="ARBA" id="ARBA00022583"/>
    </source>
</evidence>
<evidence type="ECO:0000259" key="10">
    <source>
        <dbReference type="SMART" id="SM00181"/>
    </source>
</evidence>
<dbReference type="CDD" id="cd00112">
    <property type="entry name" value="LDLa"/>
    <property type="match status" value="1"/>
</dbReference>
<keyword evidence="5" id="KW-0472">Membrane</keyword>
<dbReference type="GO" id="GO:0005886">
    <property type="term" value="C:plasma membrane"/>
    <property type="evidence" value="ECO:0007669"/>
    <property type="project" value="TreeGrafter"/>
</dbReference>
<keyword evidence="4" id="KW-0677">Repeat</keyword>
<dbReference type="Gene3D" id="2.120.10.30">
    <property type="entry name" value="TolB, C-terminal domain"/>
    <property type="match status" value="2"/>
</dbReference>
<gene>
    <name evidence="11" type="ORF">CGOC_LOCUS8770</name>
</gene>
<evidence type="ECO:0000256" key="7">
    <source>
        <dbReference type="ARBA" id="ARBA00023170"/>
    </source>
</evidence>
<dbReference type="GO" id="GO:0017147">
    <property type="term" value="F:Wnt-protein binding"/>
    <property type="evidence" value="ECO:0007669"/>
    <property type="project" value="TreeGrafter"/>
</dbReference>
<proteinExistence type="predicted"/>
<feature type="domain" description="EGF-like" evidence="10">
    <location>
        <begin position="472"/>
        <end position="508"/>
    </location>
</feature>
<dbReference type="GO" id="GO:0006897">
    <property type="term" value="P:endocytosis"/>
    <property type="evidence" value="ECO:0007669"/>
    <property type="project" value="UniProtKB-KW"/>
</dbReference>
<sequence length="567" mass="63452">MDRTPVPKCGLKSCKHLCVRLAKDAYECLCPQGYYMDGGQCKGNVLVAAEVGRRIGEIILVDPKRIKDNIRVRLLVDEQGAIRHLEVDPVKGYIFWSRGCIKRANYDGTNISCIVNVTTYQFVLDTVKSRLCYLEEAGDIHCVDYDGSNNQIVATFPVVDAVQSEMMIGKEKLYLLSGLYEFAVFPDLVPSACAQNNGGCEHLCVSNPDANPSFISYSYGGIIDFVSVSPNTTVPRKTLRYPDIPRGITAVESDADRNQLILIDRSSNRIIVYRFTNNDWYSVADEVGEVEGISLDATNRELYYTRSTPPSIWRLSMSADDPASYPVIPTRVAFLGQGNKPRDIAVHPCRMLIFFTNSGTVPSIERMYYSGYKRERIVEDEIIGESRISIDFSAEKLYFAEITSAKIYRMDFDGKNKELVIPGAQNRTTNTRRPFALALYNDWLIYGNIGSYVSTLELSIADKIDGLGGSDLCASLKCSDECRLTARGEPHCACRGERKLQPDNVTCTGNEYATKNCAENEFLCKLDEKCIPYEETCDRYPDCPHAEDEDVDMCSKLGILQGIQLCK</sequence>
<evidence type="ECO:0000256" key="4">
    <source>
        <dbReference type="ARBA" id="ARBA00022737"/>
    </source>
</evidence>
<dbReference type="InterPro" id="IPR023415">
    <property type="entry name" value="LDLR_class-A_CS"/>
</dbReference>
<evidence type="ECO:0000256" key="1">
    <source>
        <dbReference type="ARBA" id="ARBA00004167"/>
    </source>
</evidence>
<dbReference type="InterPro" id="IPR036055">
    <property type="entry name" value="LDL_receptor-like_sf"/>
</dbReference>
<dbReference type="SUPFAM" id="SSF63825">
    <property type="entry name" value="YWTD domain"/>
    <property type="match status" value="2"/>
</dbReference>
<dbReference type="EMBL" id="UYRV01104886">
    <property type="protein sequence ID" value="VDN20208.1"/>
    <property type="molecule type" value="Genomic_DNA"/>
</dbReference>
<dbReference type="PANTHER" id="PTHR46513">
    <property type="entry name" value="VITELLOGENIN RECEPTOR-LIKE PROTEIN-RELATED-RELATED"/>
    <property type="match status" value="1"/>
</dbReference>
<dbReference type="Proteomes" id="UP000271889">
    <property type="component" value="Unassembled WGS sequence"/>
</dbReference>
<protein>
    <recommendedName>
        <fullName evidence="10">EGF-like domain-containing protein</fullName>
    </recommendedName>
</protein>
<feature type="domain" description="EGF-like" evidence="10">
    <location>
        <begin position="8"/>
        <end position="42"/>
    </location>
</feature>
<evidence type="ECO:0000313" key="11">
    <source>
        <dbReference type="EMBL" id="VDN20208.1"/>
    </source>
</evidence>
<dbReference type="InterPro" id="IPR011042">
    <property type="entry name" value="6-blade_b-propeller_TolB-like"/>
</dbReference>
<reference evidence="11 12" key="1">
    <citation type="submission" date="2018-11" db="EMBL/GenBank/DDBJ databases">
        <authorList>
            <consortium name="Pathogen Informatics"/>
        </authorList>
    </citation>
    <scope>NUCLEOTIDE SEQUENCE [LARGE SCALE GENOMIC DNA]</scope>
</reference>
<dbReference type="InterPro" id="IPR000033">
    <property type="entry name" value="LDLR_classB_rpt"/>
</dbReference>
<keyword evidence="6" id="KW-1015">Disulfide bond</keyword>
<dbReference type="InterPro" id="IPR000742">
    <property type="entry name" value="EGF"/>
</dbReference>
<evidence type="ECO:0000256" key="9">
    <source>
        <dbReference type="PROSITE-ProRule" id="PRU00124"/>
    </source>
</evidence>
<dbReference type="PROSITE" id="PS50068">
    <property type="entry name" value="LDLRA_2"/>
    <property type="match status" value="1"/>
</dbReference>
<dbReference type="GO" id="GO:0060070">
    <property type="term" value="P:canonical Wnt signaling pathway"/>
    <property type="evidence" value="ECO:0007669"/>
    <property type="project" value="TreeGrafter"/>
</dbReference>
<evidence type="ECO:0000256" key="8">
    <source>
        <dbReference type="ARBA" id="ARBA00023180"/>
    </source>
</evidence>
<dbReference type="GO" id="GO:0042813">
    <property type="term" value="F:Wnt receptor activity"/>
    <property type="evidence" value="ECO:0007669"/>
    <property type="project" value="TreeGrafter"/>
</dbReference>
<dbReference type="PROSITE" id="PS01209">
    <property type="entry name" value="LDLRA_1"/>
    <property type="match status" value="1"/>
</dbReference>
<keyword evidence="7" id="KW-0675">Receptor</keyword>
<dbReference type="InterPro" id="IPR002172">
    <property type="entry name" value="LDrepeatLR_classA_rpt"/>
</dbReference>
<accession>A0A3P7MCP6</accession>